<organism evidence="5 6">
    <name type="scientific">Scylla paramamosain</name>
    <name type="common">Mud crab</name>
    <dbReference type="NCBI Taxonomy" id="85552"/>
    <lineage>
        <taxon>Eukaryota</taxon>
        <taxon>Metazoa</taxon>
        <taxon>Ecdysozoa</taxon>
        <taxon>Arthropoda</taxon>
        <taxon>Crustacea</taxon>
        <taxon>Multicrustacea</taxon>
        <taxon>Malacostraca</taxon>
        <taxon>Eumalacostraca</taxon>
        <taxon>Eucarida</taxon>
        <taxon>Decapoda</taxon>
        <taxon>Pleocyemata</taxon>
        <taxon>Brachyura</taxon>
        <taxon>Eubrachyura</taxon>
        <taxon>Portunoidea</taxon>
        <taxon>Portunidae</taxon>
        <taxon>Portuninae</taxon>
        <taxon>Scylla</taxon>
    </lineage>
</organism>
<evidence type="ECO:0000256" key="2">
    <source>
        <dbReference type="ARBA" id="ARBA00023043"/>
    </source>
</evidence>
<dbReference type="Pfam" id="PF12796">
    <property type="entry name" value="Ank_2"/>
    <property type="match status" value="1"/>
</dbReference>
<evidence type="ECO:0008006" key="7">
    <source>
        <dbReference type="Google" id="ProtNLM"/>
    </source>
</evidence>
<evidence type="ECO:0000313" key="5">
    <source>
        <dbReference type="EMBL" id="KAK8379348.1"/>
    </source>
</evidence>
<dbReference type="Proteomes" id="UP001487740">
    <property type="component" value="Unassembled WGS sequence"/>
</dbReference>
<protein>
    <recommendedName>
        <fullName evidence="7">Cactus</fullName>
    </recommendedName>
</protein>
<name>A0AAW0SVF8_SCYPA</name>
<dbReference type="Gene3D" id="1.25.40.20">
    <property type="entry name" value="Ankyrin repeat-containing domain"/>
    <property type="match status" value="2"/>
</dbReference>
<evidence type="ECO:0000256" key="3">
    <source>
        <dbReference type="PROSITE-ProRule" id="PRU00023"/>
    </source>
</evidence>
<keyword evidence="2 3" id="KW-0040">ANK repeat</keyword>
<feature type="repeat" description="ANK" evidence="3">
    <location>
        <begin position="138"/>
        <end position="170"/>
    </location>
</feature>
<evidence type="ECO:0000256" key="4">
    <source>
        <dbReference type="SAM" id="MobiDB-lite"/>
    </source>
</evidence>
<keyword evidence="1" id="KW-0677">Repeat</keyword>
<evidence type="ECO:0000313" key="6">
    <source>
        <dbReference type="Proteomes" id="UP001487740"/>
    </source>
</evidence>
<dbReference type="EMBL" id="JARAKH010000043">
    <property type="protein sequence ID" value="KAK8379348.1"/>
    <property type="molecule type" value="Genomic_DNA"/>
</dbReference>
<dbReference type="PANTHER" id="PTHR24198:SF165">
    <property type="entry name" value="ANKYRIN REPEAT-CONTAINING PROTEIN-RELATED"/>
    <property type="match status" value="1"/>
</dbReference>
<sequence>MPYRARRLQSSAPPPPTPEEKLKKLNIAMRAVMNDDMRTVVSCIPGHIEVGKVYDMALNVSDTSQAPRRQVKASLLHLAVYHKAYHCSKLFLHLGAPVEARESELGDTALHCAARIGGHPFVQLLMEYGASPTSFNAAKDTPLHLAAERGRVHSVAALLAKGAPTDAKNRYQETPWDVAFLAGSPSSLVCADLILTEHMQRREKK</sequence>
<accession>A0AAW0SVF8</accession>
<dbReference type="PANTHER" id="PTHR24198">
    <property type="entry name" value="ANKYRIN REPEAT AND PROTEIN KINASE DOMAIN-CONTAINING PROTEIN"/>
    <property type="match status" value="1"/>
</dbReference>
<dbReference type="SMART" id="SM00248">
    <property type="entry name" value="ANK"/>
    <property type="match status" value="3"/>
</dbReference>
<dbReference type="SUPFAM" id="SSF48403">
    <property type="entry name" value="Ankyrin repeat"/>
    <property type="match status" value="1"/>
</dbReference>
<dbReference type="InterPro" id="IPR002110">
    <property type="entry name" value="Ankyrin_rpt"/>
</dbReference>
<keyword evidence="6" id="KW-1185">Reference proteome</keyword>
<evidence type="ECO:0000256" key="1">
    <source>
        <dbReference type="ARBA" id="ARBA00022737"/>
    </source>
</evidence>
<proteinExistence type="predicted"/>
<comment type="caution">
    <text evidence="5">The sequence shown here is derived from an EMBL/GenBank/DDBJ whole genome shotgun (WGS) entry which is preliminary data.</text>
</comment>
<reference evidence="5 6" key="1">
    <citation type="submission" date="2023-03" db="EMBL/GenBank/DDBJ databases">
        <title>High-quality genome of Scylla paramamosain provides insights in environmental adaptation.</title>
        <authorList>
            <person name="Zhang L."/>
        </authorList>
    </citation>
    <scope>NUCLEOTIDE SEQUENCE [LARGE SCALE GENOMIC DNA]</scope>
    <source>
        <strain evidence="5">LZ_2023a</strain>
        <tissue evidence="5">Muscle</tissue>
    </source>
</reference>
<feature type="repeat" description="ANK" evidence="3">
    <location>
        <begin position="105"/>
        <end position="137"/>
    </location>
</feature>
<dbReference type="InterPro" id="IPR036770">
    <property type="entry name" value="Ankyrin_rpt-contain_sf"/>
</dbReference>
<dbReference type="PROSITE" id="PS50297">
    <property type="entry name" value="ANK_REP_REGION"/>
    <property type="match status" value="2"/>
</dbReference>
<dbReference type="PROSITE" id="PS50088">
    <property type="entry name" value="ANK_REPEAT"/>
    <property type="match status" value="2"/>
</dbReference>
<gene>
    <name evidence="5" type="ORF">O3P69_019324</name>
</gene>
<feature type="region of interest" description="Disordered" evidence="4">
    <location>
        <begin position="1"/>
        <end position="20"/>
    </location>
</feature>
<dbReference type="AlphaFoldDB" id="A0AAW0SVF8"/>